<dbReference type="InterPro" id="IPR011335">
    <property type="entry name" value="Restrct_endonuc-II-like"/>
</dbReference>
<evidence type="ECO:0000256" key="1">
    <source>
        <dbReference type="ARBA" id="ARBA00022722"/>
    </source>
</evidence>
<dbReference type="InterPro" id="IPR014017">
    <property type="entry name" value="DNA_helicase_UvrD-like_C"/>
</dbReference>
<evidence type="ECO:0000256" key="8">
    <source>
        <dbReference type="ARBA" id="ARBA00022840"/>
    </source>
</evidence>
<evidence type="ECO:0000256" key="5">
    <source>
        <dbReference type="ARBA" id="ARBA00022801"/>
    </source>
</evidence>
<feature type="domain" description="UvrD-like helicase C-terminal" evidence="18">
    <location>
        <begin position="503"/>
        <end position="763"/>
    </location>
</feature>
<keyword evidence="8 15" id="KW-0067">ATP-binding</keyword>
<keyword evidence="10 15" id="KW-0238">DNA-binding</keyword>
<dbReference type="Gene3D" id="1.10.486.10">
    <property type="entry name" value="PCRA, domain 4"/>
    <property type="match status" value="1"/>
</dbReference>
<evidence type="ECO:0000313" key="19">
    <source>
        <dbReference type="EMBL" id="WOH38282.1"/>
    </source>
</evidence>
<comment type="function">
    <text evidence="15">A helicase/nuclease that prepares dsDNA breaks (DSB) for recombinational DNA repair. Binds to DSBs and unwinds DNA via a highly rapid and processive ATP-dependent bidirectional helicase activity. Unwinds dsDNA until it encounters a Chi (crossover hotspot instigator) sequence from the 3' direction. Cuts ssDNA a few nucleotides 3' to the Chi site. The properties and activities of the enzyme are changed at Chi. The Chi-altered holoenzyme produces a long 3'-ssDNA overhang and facilitates RecA-binding to the ssDNA for homologous DNA recombination and repair. Holoenzyme degrades any linearized DNA that is unable to undergo homologous recombination. In the holoenzyme this subunit contributes ATPase, 3'-5' helicase, exonuclease activity and loads RecA onto ssDNA.</text>
</comment>
<feature type="binding site" evidence="15">
    <location>
        <position position="1091"/>
    </location>
    <ligand>
        <name>Mg(2+)</name>
        <dbReference type="ChEBI" id="CHEBI:18420"/>
    </ligand>
</feature>
<evidence type="ECO:0000256" key="14">
    <source>
        <dbReference type="ARBA" id="ARBA00048988"/>
    </source>
</evidence>
<comment type="catalytic activity">
    <reaction evidence="14 15">
        <text>ATP + H2O = ADP + phosphate + H(+)</text>
        <dbReference type="Rhea" id="RHEA:13065"/>
        <dbReference type="ChEBI" id="CHEBI:15377"/>
        <dbReference type="ChEBI" id="CHEBI:15378"/>
        <dbReference type="ChEBI" id="CHEBI:30616"/>
        <dbReference type="ChEBI" id="CHEBI:43474"/>
        <dbReference type="ChEBI" id="CHEBI:456216"/>
        <dbReference type="EC" id="5.6.2.4"/>
    </reaction>
</comment>
<dbReference type="Gene3D" id="3.90.320.10">
    <property type="match status" value="1"/>
</dbReference>
<comment type="similarity">
    <text evidence="15">Belongs to the helicase family. UvrD subfamily.</text>
</comment>
<evidence type="ECO:0000256" key="16">
    <source>
        <dbReference type="PROSITE-ProRule" id="PRU00560"/>
    </source>
</evidence>
<dbReference type="NCBIfam" id="TIGR00609">
    <property type="entry name" value="recB"/>
    <property type="match status" value="1"/>
</dbReference>
<feature type="binding site" evidence="15">
    <location>
        <position position="1104"/>
    </location>
    <ligand>
        <name>Mg(2+)</name>
        <dbReference type="ChEBI" id="CHEBI:18420"/>
    </ligand>
</feature>
<evidence type="ECO:0000256" key="12">
    <source>
        <dbReference type="ARBA" id="ARBA00023235"/>
    </source>
</evidence>
<comment type="domain">
    <text evidence="15">The N-terminal DNA-binding domain is a ssDNA-dependent ATPase and has ATP-dependent 3'-5' helicase function. This domain interacts with RecC.</text>
</comment>
<dbReference type="EMBL" id="CP136600">
    <property type="protein sequence ID" value="WOH38282.1"/>
    <property type="molecule type" value="Genomic_DNA"/>
</dbReference>
<dbReference type="InterPro" id="IPR027417">
    <property type="entry name" value="P-loop_NTPase"/>
</dbReference>
<sequence length="1214" mass="138038">MSNTKSNQQHTVKHVALPLLAEKLPLSGCHLIEASAGTGKTFNITRIYLRMLLERKLSVENILVMTFTKAATEEIRGRIDEFLRDALVNWQKYTETKPEPYFVELARTVSFEDVQIIIKNALINLDEAAIFTIHGFCKRVLSQQAFASGMNFNAQMEADDSDIVLQACQDHYRILAQDKTLADYEMLVEHWPSPDAFLSSFKGLLYDEDLPNINDKHSLIYSLQMLAKVAESELLCHEAIIYEALIDSKKAKARESRITEFEQLLQFLKELQLANSNIETLLASAPDFKFIAANRFAKSSFKEQLKIAFKTTGQVSKSIKGFSAALLKSNSYCVVVNAIKAIKNKVVISKRQLNLLNFDDLISQLAFALEKEHTLEVKPLTKALNEQYPVALVDEFQDTDPKQFAILKQLYFTDTAFEVEPGKRSALYLIGDPKQAIYGFRGGDIFTYLNAGKLVEQQWVMDTNWRSSSDMIAGYNHLFYGSSLESKAKDVFGFDIKYQPVKPSIIADKEQLIDHANYKALQFVDFPAGEEFEYRGYIKTEFRAYMAQWVAGEVGRLLTDAKLSTANNSMQVKAADIAILVRDGGEANDIKQALNALNIACVYKSQRANLFLSDIAQQFVAVLNAIINHEDDRAFVVALSGPYFSYSPTKLYEIQNDEFVWEKVRSEFNQLKAIWFKRGFMAMALKILHDYYPGSQQDNERQLTNIIHLFELLQTASQRLKQPQELLAYLTEQCQNPSQNEAELRLESDADLIQIVTQHGSKGLEYPIVFVPFATRHKDPVKFGSAFKEVLRFHQDEGSLNVHLGDDARARQCMAAEGYAEDVRLLYVAVTRAKHRCYLACTKFQGYEKSPLGNALQLTPGQDFSNGVNSLINSAAGAIGISTELGSAFAGEPLVEQSKSLEFEPAGFQGRIERDWWLSSFSALTRNMRHTGRNEPDRDLGEELTTAAFLKKDLIRFAFQKGAKTGNLLHDIFERIDFDQPNWHKDASYNLINFGELPPGFTQSDVYDWLEDCLKSSLNVQQHSLAQLPLEQTLREAEFYFPMESVDLHCLKTLLTQFRKSMGLTDNQLSQVNTELPAYGQLKGMMHGFIDLIFSKDDKYYVCDYKSSHLGDKFSDYYPDKLTLHVIENFYDLQFLIYSLALHRYLKRRISNYSIDEHFGGVYYLYLRGMNTTDENFSGVFFNSLSTKLIQQLDQLFSGKSISVVNDAKEYNDA</sequence>
<comment type="miscellaneous">
    <text evidence="15">In the RecBCD complex, RecB has a slow 3'-5' helicase, an exonuclease activity and loads RecA onto ssDNA, RecD has a fast 5'-3' helicase activity, while RecC stimulates the ATPase and processivity of the RecB helicase and contributes to recognition of the Chi site.</text>
</comment>
<dbReference type="InterPro" id="IPR011604">
    <property type="entry name" value="PDDEXK-like_dom_sf"/>
</dbReference>
<dbReference type="EC" id="3.1.11.5" evidence="15"/>
<name>A0ABZ0GQP8_9GAMM</name>
<dbReference type="GO" id="GO:0008854">
    <property type="term" value="F:exodeoxyribonuclease V activity"/>
    <property type="evidence" value="ECO:0007669"/>
    <property type="project" value="UniProtKB-EC"/>
</dbReference>
<evidence type="ECO:0000313" key="20">
    <source>
        <dbReference type="Proteomes" id="UP001301442"/>
    </source>
</evidence>
<keyword evidence="12 15" id="KW-0413">Isomerase</keyword>
<evidence type="ECO:0000256" key="9">
    <source>
        <dbReference type="ARBA" id="ARBA00022842"/>
    </source>
</evidence>
<comment type="subunit">
    <text evidence="15">Heterotrimer of RecB, RecC and RecD. All subunits contribute to DNA-binding. Interacts with RecA.</text>
</comment>
<keyword evidence="11 15" id="KW-0234">DNA repair</keyword>
<dbReference type="HAMAP" id="MF_01485">
    <property type="entry name" value="RecB"/>
    <property type="match status" value="1"/>
</dbReference>
<evidence type="ECO:0000256" key="3">
    <source>
        <dbReference type="ARBA" id="ARBA00022741"/>
    </source>
</evidence>
<dbReference type="Pfam" id="PF12705">
    <property type="entry name" value="PDDEXK_1"/>
    <property type="match status" value="1"/>
</dbReference>
<evidence type="ECO:0000256" key="4">
    <source>
        <dbReference type="ARBA" id="ARBA00022763"/>
    </source>
</evidence>
<gene>
    <name evidence="15 19" type="primary">recB</name>
    <name evidence="19" type="ORF">RI844_03325</name>
</gene>
<dbReference type="InterPro" id="IPR000212">
    <property type="entry name" value="DNA_helicase_UvrD/REP"/>
</dbReference>
<feature type="domain" description="UvrD-like helicase ATP-binding" evidence="17">
    <location>
        <begin position="13"/>
        <end position="468"/>
    </location>
</feature>
<keyword evidence="6 15" id="KW-0347">Helicase</keyword>
<dbReference type="PANTHER" id="PTHR11070:SF23">
    <property type="entry name" value="RECBCD ENZYME SUBUNIT RECB"/>
    <property type="match status" value="1"/>
</dbReference>
<evidence type="ECO:0000256" key="10">
    <source>
        <dbReference type="ARBA" id="ARBA00023125"/>
    </source>
</evidence>
<protein>
    <recommendedName>
        <fullName evidence="15">RecBCD enzyme subunit RecB</fullName>
        <ecNumber evidence="15">3.1.11.5</ecNumber>
        <ecNumber evidence="15">5.6.2.4</ecNumber>
    </recommendedName>
    <alternativeName>
        <fullName evidence="15">DNA 3'-5' helicase subunit RecB</fullName>
    </alternativeName>
    <alternativeName>
        <fullName evidence="15">Exonuclease V subunit RecB</fullName>
        <shortName evidence="15">ExoV subunit RecB</shortName>
    </alternativeName>
    <alternativeName>
        <fullName evidence="15">Helicase/nuclease RecBCD subunit RecB</fullName>
    </alternativeName>
</protein>
<keyword evidence="7 15" id="KW-0269">Exonuclease</keyword>
<evidence type="ECO:0000256" key="13">
    <source>
        <dbReference type="ARBA" id="ARBA00034617"/>
    </source>
</evidence>
<comment type="domain">
    <text evidence="15">The C-terminal domain has nuclease activity and interacts with RecD. It interacts with RecA, facilitating its loading onto ssDNA.</text>
</comment>
<dbReference type="InterPro" id="IPR014016">
    <property type="entry name" value="UvrD-like_ATP-bd"/>
</dbReference>
<evidence type="ECO:0000259" key="17">
    <source>
        <dbReference type="PROSITE" id="PS51198"/>
    </source>
</evidence>
<dbReference type="RefSeq" id="WP_348397054.1">
    <property type="nucleotide sequence ID" value="NZ_CP136600.1"/>
</dbReference>
<keyword evidence="9 15" id="KW-0460">Magnesium</keyword>
<accession>A0ABZ0GQP8</accession>
<dbReference type="PROSITE" id="PS51198">
    <property type="entry name" value="UVRD_HELICASE_ATP_BIND"/>
    <property type="match status" value="1"/>
</dbReference>
<dbReference type="PANTHER" id="PTHR11070">
    <property type="entry name" value="UVRD / RECB / PCRA DNA HELICASE FAMILY MEMBER"/>
    <property type="match status" value="1"/>
</dbReference>
<organism evidence="19 20">
    <name type="scientific">Thalassotalea fonticola</name>
    <dbReference type="NCBI Taxonomy" id="3065649"/>
    <lineage>
        <taxon>Bacteria</taxon>
        <taxon>Pseudomonadati</taxon>
        <taxon>Pseudomonadota</taxon>
        <taxon>Gammaproteobacteria</taxon>
        <taxon>Alteromonadales</taxon>
        <taxon>Colwelliaceae</taxon>
        <taxon>Thalassotalea</taxon>
    </lineage>
</organism>
<evidence type="ECO:0000259" key="18">
    <source>
        <dbReference type="PROSITE" id="PS51217"/>
    </source>
</evidence>
<keyword evidence="5 15" id="KW-0378">Hydrolase</keyword>
<dbReference type="Gene3D" id="1.10.3170.10">
    <property type="entry name" value="Recbcd, chain B, domain 2"/>
    <property type="match status" value="1"/>
</dbReference>
<proteinExistence type="inferred from homology"/>
<keyword evidence="20" id="KW-1185">Reference proteome</keyword>
<evidence type="ECO:0000256" key="11">
    <source>
        <dbReference type="ARBA" id="ARBA00023204"/>
    </source>
</evidence>
<dbReference type="EC" id="5.6.2.4" evidence="15"/>
<keyword evidence="3 15" id="KW-0547">Nucleotide-binding</keyword>
<feature type="region of interest" description="DNA-binding and helicase activity, interacts with RecC" evidence="15">
    <location>
        <begin position="1"/>
        <end position="902"/>
    </location>
</feature>
<feature type="binding site" evidence="15">
    <location>
        <position position="970"/>
    </location>
    <ligand>
        <name>Mg(2+)</name>
        <dbReference type="ChEBI" id="CHEBI:18420"/>
    </ligand>
</feature>
<feature type="region of interest" description="Nuclease activity, interacts with RecD and RecA" evidence="15">
    <location>
        <begin position="915"/>
        <end position="1214"/>
    </location>
</feature>
<dbReference type="CDD" id="cd22352">
    <property type="entry name" value="RecB_C-like"/>
    <property type="match status" value="1"/>
</dbReference>
<dbReference type="Proteomes" id="UP001301442">
    <property type="component" value="Chromosome"/>
</dbReference>
<dbReference type="InterPro" id="IPR004586">
    <property type="entry name" value="RecB"/>
</dbReference>
<evidence type="ECO:0000256" key="2">
    <source>
        <dbReference type="ARBA" id="ARBA00022723"/>
    </source>
</evidence>
<dbReference type="PROSITE" id="PS51217">
    <property type="entry name" value="UVRD_HELICASE_CTER"/>
    <property type="match status" value="1"/>
</dbReference>
<feature type="binding site" evidence="16">
    <location>
        <begin position="34"/>
        <end position="41"/>
    </location>
    <ligand>
        <name>ATP</name>
        <dbReference type="ChEBI" id="CHEBI:30616"/>
    </ligand>
</feature>
<dbReference type="SUPFAM" id="SSF52540">
    <property type="entry name" value="P-loop containing nucleoside triphosphate hydrolases"/>
    <property type="match status" value="1"/>
</dbReference>
<comment type="cofactor">
    <cofactor evidence="15">
        <name>Mg(2+)</name>
        <dbReference type="ChEBI" id="CHEBI:18420"/>
    </cofactor>
    <text evidence="15">Binds 1 Mg(2+) ion per subunit.</text>
</comment>
<comment type="catalytic activity">
    <reaction evidence="15">
        <text>Exonucleolytic cleavage (in the presence of ATP) in either 5'- to 3'- or 3'- to 5'-direction to yield 5'-phosphooligonucleotides.</text>
        <dbReference type="EC" id="3.1.11.5"/>
    </reaction>
</comment>
<feature type="active site" description="For nuclease activity" evidence="15">
    <location>
        <position position="1104"/>
    </location>
</feature>
<comment type="catalytic activity">
    <reaction evidence="13 15">
        <text>Couples ATP hydrolysis with the unwinding of duplex DNA by translocating in the 3'-5' direction.</text>
        <dbReference type="EC" id="5.6.2.4"/>
    </reaction>
</comment>
<evidence type="ECO:0000256" key="7">
    <source>
        <dbReference type="ARBA" id="ARBA00022839"/>
    </source>
</evidence>
<evidence type="ECO:0000256" key="6">
    <source>
        <dbReference type="ARBA" id="ARBA00022806"/>
    </source>
</evidence>
<dbReference type="InterPro" id="IPR038726">
    <property type="entry name" value="PDDEXK_AddAB-type"/>
</dbReference>
<dbReference type="Pfam" id="PF13361">
    <property type="entry name" value="UvrD_C"/>
    <property type="match status" value="1"/>
</dbReference>
<dbReference type="Gene3D" id="3.40.50.300">
    <property type="entry name" value="P-loop containing nucleotide triphosphate hydrolases"/>
    <property type="match status" value="2"/>
</dbReference>
<reference evidence="19 20" key="1">
    <citation type="submission" date="2023-09" db="EMBL/GenBank/DDBJ databases">
        <authorList>
            <person name="Qi X."/>
        </authorList>
    </citation>
    <scope>NUCLEOTIDE SEQUENCE [LARGE SCALE GENOMIC DNA]</scope>
    <source>
        <strain evidence="19 20">S1-1</strain>
    </source>
</reference>
<dbReference type="Pfam" id="PF00580">
    <property type="entry name" value="UvrD-helicase"/>
    <property type="match status" value="1"/>
</dbReference>
<keyword evidence="1 15" id="KW-0540">Nuclease</keyword>
<evidence type="ECO:0000256" key="15">
    <source>
        <dbReference type="HAMAP-Rule" id="MF_01485"/>
    </source>
</evidence>
<keyword evidence="4 15" id="KW-0227">DNA damage</keyword>
<dbReference type="SUPFAM" id="SSF52980">
    <property type="entry name" value="Restriction endonuclease-like"/>
    <property type="match status" value="1"/>
</dbReference>
<keyword evidence="2 15" id="KW-0479">Metal-binding</keyword>